<name>A0A918Q048_9BACT</name>
<dbReference type="InterPro" id="IPR021255">
    <property type="entry name" value="DUF2807"/>
</dbReference>
<evidence type="ECO:0000256" key="1">
    <source>
        <dbReference type="SAM" id="SignalP"/>
    </source>
</evidence>
<dbReference type="Proteomes" id="UP000619457">
    <property type="component" value="Unassembled WGS sequence"/>
</dbReference>
<feature type="signal peptide" evidence="1">
    <location>
        <begin position="1"/>
        <end position="22"/>
    </location>
</feature>
<feature type="domain" description="Putative auto-transporter adhesin head GIN" evidence="2">
    <location>
        <begin position="34"/>
        <end position="214"/>
    </location>
</feature>
<proteinExistence type="predicted"/>
<organism evidence="3 4">
    <name type="scientific">Echinicola pacifica</name>
    <dbReference type="NCBI Taxonomy" id="346377"/>
    <lineage>
        <taxon>Bacteria</taxon>
        <taxon>Pseudomonadati</taxon>
        <taxon>Bacteroidota</taxon>
        <taxon>Cytophagia</taxon>
        <taxon>Cytophagales</taxon>
        <taxon>Cyclobacteriaceae</taxon>
        <taxon>Echinicola</taxon>
    </lineage>
</organism>
<evidence type="ECO:0000313" key="3">
    <source>
        <dbReference type="EMBL" id="GGZ28833.1"/>
    </source>
</evidence>
<reference evidence="3" key="1">
    <citation type="journal article" date="2014" name="Int. J. Syst. Evol. Microbiol.">
        <title>Complete genome sequence of Corynebacterium casei LMG S-19264T (=DSM 44701T), isolated from a smear-ripened cheese.</title>
        <authorList>
            <consortium name="US DOE Joint Genome Institute (JGI-PGF)"/>
            <person name="Walter F."/>
            <person name="Albersmeier A."/>
            <person name="Kalinowski J."/>
            <person name="Ruckert C."/>
        </authorList>
    </citation>
    <scope>NUCLEOTIDE SEQUENCE</scope>
    <source>
        <strain evidence="3">KCTC 12368</strain>
    </source>
</reference>
<keyword evidence="4" id="KW-1185">Reference proteome</keyword>
<reference evidence="3" key="2">
    <citation type="submission" date="2020-09" db="EMBL/GenBank/DDBJ databases">
        <authorList>
            <person name="Sun Q."/>
            <person name="Kim S."/>
        </authorList>
    </citation>
    <scope>NUCLEOTIDE SEQUENCE</scope>
    <source>
        <strain evidence="3">KCTC 12368</strain>
    </source>
</reference>
<dbReference type="EMBL" id="BMWX01000003">
    <property type="protein sequence ID" value="GGZ28833.1"/>
    <property type="molecule type" value="Genomic_DNA"/>
</dbReference>
<dbReference type="AlphaFoldDB" id="A0A918Q048"/>
<protein>
    <recommendedName>
        <fullName evidence="2">Putative auto-transporter adhesin head GIN domain-containing protein</fullName>
    </recommendedName>
</protein>
<sequence length="231" mass="24434">MKNKVKVLLALIILTSSTLVFGQTSTETRDLSVFNSISVSNAIEADLVKGETNSIEIQASGVDASNILAEIKDRQLEIKLAKGNFGTNTVKVILTYAGDIDKIEVSNSAKAFVKDVLANKTLDLRVETSSYLEAKVNVATLNLEGATNGKMFLQGTAEKLNLEAYTKSTISADKLEVKDAKVKTNTAAESVILVTGSISGSAGTAGKVWYLGDPGNVDVKSNTGGDISKKQ</sequence>
<evidence type="ECO:0000259" key="2">
    <source>
        <dbReference type="Pfam" id="PF10988"/>
    </source>
</evidence>
<dbReference type="Pfam" id="PF10988">
    <property type="entry name" value="DUF2807"/>
    <property type="match status" value="1"/>
</dbReference>
<keyword evidence="1" id="KW-0732">Signal</keyword>
<accession>A0A918Q048</accession>
<feature type="chain" id="PRO_5037778111" description="Putative auto-transporter adhesin head GIN domain-containing protein" evidence="1">
    <location>
        <begin position="23"/>
        <end position="231"/>
    </location>
</feature>
<dbReference type="Gene3D" id="2.160.20.120">
    <property type="match status" value="1"/>
</dbReference>
<evidence type="ECO:0000313" key="4">
    <source>
        <dbReference type="Proteomes" id="UP000619457"/>
    </source>
</evidence>
<gene>
    <name evidence="3" type="ORF">GCM10007049_22350</name>
</gene>
<comment type="caution">
    <text evidence="3">The sequence shown here is derived from an EMBL/GenBank/DDBJ whole genome shotgun (WGS) entry which is preliminary data.</text>
</comment>
<dbReference type="RefSeq" id="WP_018472847.1">
    <property type="nucleotide sequence ID" value="NZ_BMWX01000003.1"/>
</dbReference>